<reference evidence="1" key="1">
    <citation type="submission" date="2020-08" db="EMBL/GenBank/DDBJ databases">
        <title>Multicomponent nature underlies the extraordinary mechanical properties of spider dragline silk.</title>
        <authorList>
            <person name="Kono N."/>
            <person name="Nakamura H."/>
            <person name="Mori M."/>
            <person name="Yoshida Y."/>
            <person name="Ohtoshi R."/>
            <person name="Malay A.D."/>
            <person name="Moran D.A.P."/>
            <person name="Tomita M."/>
            <person name="Numata K."/>
            <person name="Arakawa K."/>
        </authorList>
    </citation>
    <scope>NUCLEOTIDE SEQUENCE</scope>
</reference>
<gene>
    <name evidence="1" type="ORF">TNCV_3450101</name>
</gene>
<name>A0A8X6WJJ0_TRICX</name>
<proteinExistence type="predicted"/>
<dbReference type="Proteomes" id="UP000887159">
    <property type="component" value="Unassembled WGS sequence"/>
</dbReference>
<dbReference type="EMBL" id="BMAU01021436">
    <property type="protein sequence ID" value="GFY36307.1"/>
    <property type="molecule type" value="Genomic_DNA"/>
</dbReference>
<protein>
    <submittedName>
        <fullName evidence="1">Uncharacterized protein</fullName>
    </submittedName>
</protein>
<accession>A0A8X6WJJ0</accession>
<comment type="caution">
    <text evidence="1">The sequence shown here is derived from an EMBL/GenBank/DDBJ whole genome shotgun (WGS) entry which is preliminary data.</text>
</comment>
<organism evidence="1 2">
    <name type="scientific">Trichonephila clavipes</name>
    <name type="common">Golden silk orbweaver</name>
    <name type="synonym">Nephila clavipes</name>
    <dbReference type="NCBI Taxonomy" id="2585209"/>
    <lineage>
        <taxon>Eukaryota</taxon>
        <taxon>Metazoa</taxon>
        <taxon>Ecdysozoa</taxon>
        <taxon>Arthropoda</taxon>
        <taxon>Chelicerata</taxon>
        <taxon>Arachnida</taxon>
        <taxon>Araneae</taxon>
        <taxon>Araneomorphae</taxon>
        <taxon>Entelegynae</taxon>
        <taxon>Araneoidea</taxon>
        <taxon>Nephilidae</taxon>
        <taxon>Trichonephila</taxon>
    </lineage>
</organism>
<dbReference type="AlphaFoldDB" id="A0A8X6WJJ0"/>
<sequence>MHSRVPVRDPLSSPRNAKFRLQWCRESRHWTSENWKRILGSKGLGEIRRQKLISDVTFNNLGDWNALKLKRSRIHNYELINAQ</sequence>
<keyword evidence="2" id="KW-1185">Reference proteome</keyword>
<evidence type="ECO:0000313" key="2">
    <source>
        <dbReference type="Proteomes" id="UP000887159"/>
    </source>
</evidence>
<evidence type="ECO:0000313" key="1">
    <source>
        <dbReference type="EMBL" id="GFY36307.1"/>
    </source>
</evidence>